<feature type="domain" description="C1q" evidence="3">
    <location>
        <begin position="265"/>
        <end position="364"/>
    </location>
</feature>
<protein>
    <recommendedName>
        <fullName evidence="3">C1q domain-containing protein</fullName>
    </recommendedName>
</protein>
<feature type="coiled-coil region" evidence="1">
    <location>
        <begin position="82"/>
        <end position="109"/>
    </location>
</feature>
<dbReference type="Proteomes" id="UP000507470">
    <property type="component" value="Unassembled WGS sequence"/>
</dbReference>
<gene>
    <name evidence="4" type="ORF">MCOR_19230</name>
</gene>
<evidence type="ECO:0000259" key="3">
    <source>
        <dbReference type="Pfam" id="PF00386"/>
    </source>
</evidence>
<dbReference type="OrthoDB" id="6148749at2759"/>
<reference evidence="4 5" key="1">
    <citation type="submission" date="2020-06" db="EMBL/GenBank/DDBJ databases">
        <authorList>
            <person name="Li R."/>
            <person name="Bekaert M."/>
        </authorList>
    </citation>
    <scope>NUCLEOTIDE SEQUENCE [LARGE SCALE GENOMIC DNA]</scope>
    <source>
        <strain evidence="5">wild</strain>
    </source>
</reference>
<dbReference type="InterPro" id="IPR001073">
    <property type="entry name" value="C1q_dom"/>
</dbReference>
<dbReference type="InterPro" id="IPR008983">
    <property type="entry name" value="Tumour_necrosis_fac-like_dom"/>
</dbReference>
<proteinExistence type="predicted"/>
<evidence type="ECO:0000313" key="4">
    <source>
        <dbReference type="EMBL" id="CAC5383489.1"/>
    </source>
</evidence>
<name>A0A6J8BLE0_MYTCO</name>
<dbReference type="AlphaFoldDB" id="A0A6J8BLE0"/>
<evidence type="ECO:0000256" key="1">
    <source>
        <dbReference type="SAM" id="Coils"/>
    </source>
</evidence>
<feature type="signal peptide" evidence="2">
    <location>
        <begin position="1"/>
        <end position="16"/>
    </location>
</feature>
<keyword evidence="1" id="KW-0175">Coiled coil</keyword>
<evidence type="ECO:0000313" key="5">
    <source>
        <dbReference type="Proteomes" id="UP000507470"/>
    </source>
</evidence>
<dbReference type="SUPFAM" id="SSF49842">
    <property type="entry name" value="TNF-like"/>
    <property type="match status" value="1"/>
</dbReference>
<dbReference type="EMBL" id="CACVKT020003387">
    <property type="protein sequence ID" value="CAC5383489.1"/>
    <property type="molecule type" value="Genomic_DNA"/>
</dbReference>
<keyword evidence="5" id="KW-1185">Reference proteome</keyword>
<dbReference type="Gene3D" id="2.60.120.40">
    <property type="match status" value="1"/>
</dbReference>
<accession>A0A6J8BLE0</accession>
<evidence type="ECO:0000256" key="2">
    <source>
        <dbReference type="SAM" id="SignalP"/>
    </source>
</evidence>
<feature type="chain" id="PRO_5026934365" description="C1q domain-containing protein" evidence="2">
    <location>
        <begin position="17"/>
        <end position="380"/>
    </location>
</feature>
<dbReference type="Pfam" id="PF00386">
    <property type="entry name" value="C1q"/>
    <property type="match status" value="1"/>
</dbReference>
<sequence>MYLWSVNLVLLPMLCAFLLEPNNQQNSTGVSGAKSSTAKIEQQHRDTEALRKTVADTLSILTSQLHDKFVDFERKLINGDKQNETSRAVEKLEKKLLELEQNYTVVLSELKLAKDDNTKMKTQFSLLMNKTRHVDERMNNIEQLKNIQSLQDIQAIKQQIQTINSQTASLSQNQFARNQDFLALYNQTSVGFVHAVTRLQHLESFENVSLTNTKTLEDRLQDLEAKRNMSIMITTRLTTKTEALQTQITNIKRKVAIEACQAHDQSQPSGYIVKFDNVKTSIGISGISSFISSRKFKCEYEGLYIVSVSLTAYDIAIKNGIYLNGKEYTGVYELDNKVHYQRGTTTVIVNLHPNDMLWVKLQDHMYVDQLYSCIAIVMIK</sequence>
<organism evidence="4 5">
    <name type="scientific">Mytilus coruscus</name>
    <name type="common">Sea mussel</name>
    <dbReference type="NCBI Taxonomy" id="42192"/>
    <lineage>
        <taxon>Eukaryota</taxon>
        <taxon>Metazoa</taxon>
        <taxon>Spiralia</taxon>
        <taxon>Lophotrochozoa</taxon>
        <taxon>Mollusca</taxon>
        <taxon>Bivalvia</taxon>
        <taxon>Autobranchia</taxon>
        <taxon>Pteriomorphia</taxon>
        <taxon>Mytilida</taxon>
        <taxon>Mytiloidea</taxon>
        <taxon>Mytilidae</taxon>
        <taxon>Mytilinae</taxon>
        <taxon>Mytilus</taxon>
    </lineage>
</organism>
<keyword evidence="2" id="KW-0732">Signal</keyword>